<name>A0A7R9BA01_TIMSH</name>
<dbReference type="EMBL" id="OC022534">
    <property type="protein sequence ID" value="CAD7269258.1"/>
    <property type="molecule type" value="Genomic_DNA"/>
</dbReference>
<gene>
    <name evidence="1" type="ORF">TSIB3V08_LOCUS13258</name>
</gene>
<protein>
    <submittedName>
        <fullName evidence="1">Uncharacterized protein</fullName>
    </submittedName>
</protein>
<accession>A0A7R9BA01</accession>
<evidence type="ECO:0000313" key="1">
    <source>
        <dbReference type="EMBL" id="CAD7269258.1"/>
    </source>
</evidence>
<organism evidence="1">
    <name type="scientific">Timema shepardi</name>
    <name type="common">Walking stick</name>
    <dbReference type="NCBI Taxonomy" id="629360"/>
    <lineage>
        <taxon>Eukaryota</taxon>
        <taxon>Metazoa</taxon>
        <taxon>Ecdysozoa</taxon>
        <taxon>Arthropoda</taxon>
        <taxon>Hexapoda</taxon>
        <taxon>Insecta</taxon>
        <taxon>Pterygota</taxon>
        <taxon>Neoptera</taxon>
        <taxon>Polyneoptera</taxon>
        <taxon>Phasmatodea</taxon>
        <taxon>Timematodea</taxon>
        <taxon>Timematoidea</taxon>
        <taxon>Timematidae</taxon>
        <taxon>Timema</taxon>
    </lineage>
</organism>
<dbReference type="AlphaFoldDB" id="A0A7R9BA01"/>
<proteinExistence type="predicted"/>
<sequence length="121" mass="13237">MCCQRFGTATATSDAIECHTMSSRLDTRRIVSLTSPDLMFADKGGPPYNLDATEIPEHSDVQRVASLLGVPKQPLIHALTKKTIFASGETVSGDEGQHPIQDPLSPAMRANTQYRTLLVRR</sequence>
<reference evidence="1" key="1">
    <citation type="submission" date="2020-11" db="EMBL/GenBank/DDBJ databases">
        <authorList>
            <person name="Tran Van P."/>
        </authorList>
    </citation>
    <scope>NUCLEOTIDE SEQUENCE</scope>
</reference>
<dbReference type="Gene3D" id="1.20.120.720">
    <property type="entry name" value="Myosin VI head, motor domain, U50 subdomain"/>
    <property type="match status" value="1"/>
</dbReference>